<organism evidence="2 3">
    <name type="scientific">Crocosphaera chwakensis CCY0110</name>
    <dbReference type="NCBI Taxonomy" id="391612"/>
    <lineage>
        <taxon>Bacteria</taxon>
        <taxon>Bacillati</taxon>
        <taxon>Cyanobacteriota</taxon>
        <taxon>Cyanophyceae</taxon>
        <taxon>Oscillatoriophycideae</taxon>
        <taxon>Chroococcales</taxon>
        <taxon>Aphanothecaceae</taxon>
        <taxon>Crocosphaera</taxon>
        <taxon>Crocosphaera chwakensis</taxon>
    </lineage>
</organism>
<evidence type="ECO:0000313" key="3">
    <source>
        <dbReference type="Proteomes" id="UP000003781"/>
    </source>
</evidence>
<accession>A3IJ34</accession>
<keyword evidence="3" id="KW-1185">Reference proteome</keyword>
<keyword evidence="1" id="KW-1133">Transmembrane helix</keyword>
<reference evidence="2 3" key="1">
    <citation type="submission" date="2007-03" db="EMBL/GenBank/DDBJ databases">
        <authorList>
            <person name="Stal L."/>
            <person name="Ferriera S."/>
            <person name="Johnson J."/>
            <person name="Kravitz S."/>
            <person name="Beeson K."/>
            <person name="Sutton G."/>
            <person name="Rogers Y.-H."/>
            <person name="Friedman R."/>
            <person name="Frazier M."/>
            <person name="Venter J.C."/>
        </authorList>
    </citation>
    <scope>NUCLEOTIDE SEQUENCE [LARGE SCALE GENOMIC DNA]</scope>
    <source>
        <strain evidence="2 3">CCY0110</strain>
    </source>
</reference>
<comment type="caution">
    <text evidence="2">The sequence shown here is derived from an EMBL/GenBank/DDBJ whole genome shotgun (WGS) entry which is preliminary data.</text>
</comment>
<evidence type="ECO:0000256" key="1">
    <source>
        <dbReference type="SAM" id="Phobius"/>
    </source>
</evidence>
<proteinExistence type="predicted"/>
<dbReference type="Proteomes" id="UP000003781">
    <property type="component" value="Unassembled WGS sequence"/>
</dbReference>
<name>A3IJ34_9CHRO</name>
<gene>
    <name evidence="2" type="ORF">CY0110_18512</name>
</gene>
<dbReference type="EMBL" id="AAXW01000002">
    <property type="protein sequence ID" value="EAZ93816.1"/>
    <property type="molecule type" value="Genomic_DNA"/>
</dbReference>
<keyword evidence="1" id="KW-0472">Membrane</keyword>
<keyword evidence="1" id="KW-0812">Transmembrane</keyword>
<evidence type="ECO:0000313" key="2">
    <source>
        <dbReference type="EMBL" id="EAZ93816.1"/>
    </source>
</evidence>
<dbReference type="AlphaFoldDB" id="A3IJ34"/>
<sequence length="48" mass="5315">MLGYQVSMAFSSFPGSTIDVMGIILIHLLPTVWTHKPPLLRGINLYSV</sequence>
<protein>
    <submittedName>
        <fullName evidence="2">Uncharacterized protein</fullName>
    </submittedName>
</protein>
<feature type="transmembrane region" description="Helical" evidence="1">
    <location>
        <begin position="12"/>
        <end position="33"/>
    </location>
</feature>